<dbReference type="InterPro" id="IPR021109">
    <property type="entry name" value="Peptidase_aspartic_dom_sf"/>
</dbReference>
<dbReference type="PANTHER" id="PTHR13683:SF750">
    <property type="entry name" value="ASPARTYL PROTEASE AED1"/>
    <property type="match status" value="1"/>
</dbReference>
<comment type="similarity">
    <text evidence="1">Belongs to the peptidase A1 family.</text>
</comment>
<name>A0A978VCA7_ZIZJJ</name>
<dbReference type="Proteomes" id="UP000813462">
    <property type="component" value="Unassembled WGS sequence"/>
</dbReference>
<dbReference type="AlphaFoldDB" id="A0A978VCA7"/>
<dbReference type="SUPFAM" id="SSF50630">
    <property type="entry name" value="Acid proteases"/>
    <property type="match status" value="1"/>
</dbReference>
<evidence type="ECO:0000259" key="2">
    <source>
        <dbReference type="PROSITE" id="PS51767"/>
    </source>
</evidence>
<organism evidence="3 4">
    <name type="scientific">Ziziphus jujuba var. spinosa</name>
    <dbReference type="NCBI Taxonomy" id="714518"/>
    <lineage>
        <taxon>Eukaryota</taxon>
        <taxon>Viridiplantae</taxon>
        <taxon>Streptophyta</taxon>
        <taxon>Embryophyta</taxon>
        <taxon>Tracheophyta</taxon>
        <taxon>Spermatophyta</taxon>
        <taxon>Magnoliopsida</taxon>
        <taxon>eudicotyledons</taxon>
        <taxon>Gunneridae</taxon>
        <taxon>Pentapetalae</taxon>
        <taxon>rosids</taxon>
        <taxon>fabids</taxon>
        <taxon>Rosales</taxon>
        <taxon>Rhamnaceae</taxon>
        <taxon>Paliureae</taxon>
        <taxon>Ziziphus</taxon>
    </lineage>
</organism>
<protein>
    <recommendedName>
        <fullName evidence="2">Peptidase A1 domain-containing protein</fullName>
    </recommendedName>
</protein>
<evidence type="ECO:0000256" key="1">
    <source>
        <dbReference type="ARBA" id="ARBA00007447"/>
    </source>
</evidence>
<dbReference type="Gene3D" id="2.40.70.10">
    <property type="entry name" value="Acid Proteases"/>
    <property type="match status" value="1"/>
</dbReference>
<dbReference type="PANTHER" id="PTHR13683">
    <property type="entry name" value="ASPARTYL PROTEASES"/>
    <property type="match status" value="1"/>
</dbReference>
<feature type="domain" description="Peptidase A1" evidence="2">
    <location>
        <begin position="1"/>
        <end position="188"/>
    </location>
</feature>
<dbReference type="EMBL" id="JAEACU010000005">
    <property type="protein sequence ID" value="KAH7527996.1"/>
    <property type="molecule type" value="Genomic_DNA"/>
</dbReference>
<proteinExistence type="inferred from homology"/>
<reference evidence="3" key="1">
    <citation type="journal article" date="2021" name="Front. Plant Sci.">
        <title>Chromosome-Scale Genome Assembly for Chinese Sour Jujube and Insights Into Its Genome Evolution and Domestication Signature.</title>
        <authorList>
            <person name="Shen L.-Y."/>
            <person name="Luo H."/>
            <person name="Wang X.-L."/>
            <person name="Wang X.-M."/>
            <person name="Qiu X.-J."/>
            <person name="Liu H."/>
            <person name="Zhou S.-S."/>
            <person name="Jia K.-H."/>
            <person name="Nie S."/>
            <person name="Bao Y.-T."/>
            <person name="Zhang R.-G."/>
            <person name="Yun Q.-Z."/>
            <person name="Chai Y.-H."/>
            <person name="Lu J.-Y."/>
            <person name="Li Y."/>
            <person name="Zhao S.-W."/>
            <person name="Mao J.-F."/>
            <person name="Jia S.-G."/>
            <person name="Mao Y.-M."/>
        </authorList>
    </citation>
    <scope>NUCLEOTIDE SEQUENCE</scope>
    <source>
        <strain evidence="3">AT0</strain>
        <tissue evidence="3">Leaf</tissue>
    </source>
</reference>
<dbReference type="InterPro" id="IPR032799">
    <property type="entry name" value="TAXi_C"/>
</dbReference>
<accession>A0A978VCA7</accession>
<dbReference type="PROSITE" id="PS51767">
    <property type="entry name" value="PEPTIDASE_A1"/>
    <property type="match status" value="1"/>
</dbReference>
<evidence type="ECO:0000313" key="3">
    <source>
        <dbReference type="EMBL" id="KAH7527996.1"/>
    </source>
</evidence>
<dbReference type="InterPro" id="IPR033121">
    <property type="entry name" value="PEPTIDASE_A1"/>
</dbReference>
<dbReference type="GO" id="GO:0006508">
    <property type="term" value="P:proteolysis"/>
    <property type="evidence" value="ECO:0007669"/>
    <property type="project" value="InterPro"/>
</dbReference>
<sequence>MPSYFTTSGFLTFGKDEATLVGVKYTPLITISYSKLLYGILLEDITFNGILLGIPSIAFFIPDTVNDSGTPITQLPQTTYNALSCEFRKQMRFFGYLLLPSSNSQWDTCNDLMGKTQMYILRISFVFVDGITLELDPTGILYVFENSTTNCLAFSGVPDNIVLTILGDFQQRKMEVIHDVGGRRIRFRPSPCV</sequence>
<dbReference type="GO" id="GO:0004190">
    <property type="term" value="F:aspartic-type endopeptidase activity"/>
    <property type="evidence" value="ECO:0007669"/>
    <property type="project" value="InterPro"/>
</dbReference>
<dbReference type="Pfam" id="PF14541">
    <property type="entry name" value="TAXi_C"/>
    <property type="match status" value="1"/>
</dbReference>
<evidence type="ECO:0000313" key="4">
    <source>
        <dbReference type="Proteomes" id="UP000813462"/>
    </source>
</evidence>
<dbReference type="InterPro" id="IPR001461">
    <property type="entry name" value="Aspartic_peptidase_A1"/>
</dbReference>
<comment type="caution">
    <text evidence="3">The sequence shown here is derived from an EMBL/GenBank/DDBJ whole genome shotgun (WGS) entry which is preliminary data.</text>
</comment>
<gene>
    <name evidence="3" type="ORF">FEM48_Zijuj05G0025100</name>
</gene>